<dbReference type="STRING" id="84029.CROST_12460"/>
<sequence>MDNREIRLNRISKLMYDELYLQMEKKIKMDILNEDAIGKIVNKHLDNISKEKKEPEVAPQEWTCTLQAIRDYRFNEKMKRARGIF</sequence>
<dbReference type="AlphaFoldDB" id="A0A1S8LBX1"/>
<protein>
    <submittedName>
        <fullName evidence="1">Uncharacterized protein</fullName>
    </submittedName>
</protein>
<dbReference type="RefSeq" id="WP_077833071.1">
    <property type="nucleotide sequence ID" value="NZ_CP096983.1"/>
</dbReference>
<name>A0A1S8LBX1_9CLOT</name>
<evidence type="ECO:0000313" key="2">
    <source>
        <dbReference type="Proteomes" id="UP000190951"/>
    </source>
</evidence>
<keyword evidence="2" id="KW-1185">Reference proteome</keyword>
<dbReference type="Proteomes" id="UP000190951">
    <property type="component" value="Chromosome"/>
</dbReference>
<organism evidence="1 2">
    <name type="scientific">Clostridium felsineum</name>
    <dbReference type="NCBI Taxonomy" id="36839"/>
    <lineage>
        <taxon>Bacteria</taxon>
        <taxon>Bacillati</taxon>
        <taxon>Bacillota</taxon>
        <taxon>Clostridia</taxon>
        <taxon>Eubacteriales</taxon>
        <taxon>Clostridiaceae</taxon>
        <taxon>Clostridium</taxon>
    </lineage>
</organism>
<dbReference type="KEGG" id="crw:CROST_031030"/>
<dbReference type="EMBL" id="CP096983">
    <property type="protein sequence ID" value="URZ12381.1"/>
    <property type="molecule type" value="Genomic_DNA"/>
</dbReference>
<evidence type="ECO:0000313" key="1">
    <source>
        <dbReference type="EMBL" id="URZ12381.1"/>
    </source>
</evidence>
<proteinExistence type="predicted"/>
<reference evidence="1 2" key="1">
    <citation type="submission" date="2022-04" db="EMBL/GenBank/DDBJ databases">
        <title>Genome sequence of C. roseum typestrain.</title>
        <authorList>
            <person name="Poehlein A."/>
            <person name="Schoch T."/>
            <person name="Duerre P."/>
            <person name="Daniel R."/>
        </authorList>
    </citation>
    <scope>NUCLEOTIDE SEQUENCE [LARGE SCALE GENOMIC DNA]</scope>
    <source>
        <strain evidence="1 2">DSM 7320</strain>
    </source>
</reference>
<accession>A0A1S8LBX1</accession>
<gene>
    <name evidence="1" type="ORF">CROST_031030</name>
</gene>